<accession>A0A5C6RTC3</accession>
<evidence type="ECO:0000313" key="3">
    <source>
        <dbReference type="Proteomes" id="UP000321580"/>
    </source>
</evidence>
<dbReference type="OrthoDB" id="647046at2"/>
<dbReference type="Proteomes" id="UP000321580">
    <property type="component" value="Unassembled WGS sequence"/>
</dbReference>
<feature type="chain" id="PRO_5022860198" description="Phosphopeptide-binding protein" evidence="1">
    <location>
        <begin position="23"/>
        <end position="269"/>
    </location>
</feature>
<dbReference type="AlphaFoldDB" id="A0A5C6RTC3"/>
<evidence type="ECO:0000256" key="1">
    <source>
        <dbReference type="SAM" id="SignalP"/>
    </source>
</evidence>
<proteinExistence type="predicted"/>
<dbReference type="RefSeq" id="WP_147166677.1">
    <property type="nucleotide sequence ID" value="NZ_VOOR01000010.1"/>
</dbReference>
<protein>
    <recommendedName>
        <fullName evidence="4">Phosphopeptide-binding protein</fullName>
    </recommendedName>
</protein>
<sequence>MMRTLSLIFMLAVLMAACQNNAGGEQQASNETNEMEETAAPELKYTLTPFTASTAYPDAKIASVNYAAGQFDFGIEGETYELGVQTPDAGAKMCANSAKGQHIHLIIDDQPYAAKYESSFAYEIPDGEHYMLAFLSRSYHESIKTDAAHVAKAVTVKDNGFEATSDIEAPMLFYSRPKGTYTGAAETEKVMLDFYLANVPGFGTEHFVMAEINGEVHKIDTWQPYYIEGMPMGENTIKLTLVDKAGNAIDTPLNPVSRTFTLQEEQPAG</sequence>
<organism evidence="2 3">
    <name type="scientific">Phaeodactylibacter luteus</name>
    <dbReference type="NCBI Taxonomy" id="1564516"/>
    <lineage>
        <taxon>Bacteria</taxon>
        <taxon>Pseudomonadati</taxon>
        <taxon>Bacteroidota</taxon>
        <taxon>Saprospiria</taxon>
        <taxon>Saprospirales</taxon>
        <taxon>Haliscomenobacteraceae</taxon>
        <taxon>Phaeodactylibacter</taxon>
    </lineage>
</organism>
<dbReference type="EMBL" id="VOOR01000010">
    <property type="protein sequence ID" value="TXB64910.1"/>
    <property type="molecule type" value="Genomic_DNA"/>
</dbReference>
<keyword evidence="1" id="KW-0732">Signal</keyword>
<name>A0A5C6RTC3_9BACT</name>
<reference evidence="2 3" key="1">
    <citation type="submission" date="2019-08" db="EMBL/GenBank/DDBJ databases">
        <title>Genome of Phaeodactylibacter luteus.</title>
        <authorList>
            <person name="Bowman J.P."/>
        </authorList>
    </citation>
    <scope>NUCLEOTIDE SEQUENCE [LARGE SCALE GENOMIC DNA]</scope>
    <source>
        <strain evidence="2 3">KCTC 42180</strain>
    </source>
</reference>
<gene>
    <name evidence="2" type="ORF">FRY97_06710</name>
</gene>
<keyword evidence="3" id="KW-1185">Reference proteome</keyword>
<dbReference type="PROSITE" id="PS51257">
    <property type="entry name" value="PROKAR_LIPOPROTEIN"/>
    <property type="match status" value="1"/>
</dbReference>
<comment type="caution">
    <text evidence="2">The sequence shown here is derived from an EMBL/GenBank/DDBJ whole genome shotgun (WGS) entry which is preliminary data.</text>
</comment>
<evidence type="ECO:0008006" key="4">
    <source>
        <dbReference type="Google" id="ProtNLM"/>
    </source>
</evidence>
<evidence type="ECO:0000313" key="2">
    <source>
        <dbReference type="EMBL" id="TXB64910.1"/>
    </source>
</evidence>
<feature type="signal peptide" evidence="1">
    <location>
        <begin position="1"/>
        <end position="22"/>
    </location>
</feature>